<evidence type="ECO:0000313" key="2">
    <source>
        <dbReference type="Proteomes" id="UP000094801"/>
    </source>
</evidence>
<accession>A0A1E4T5B9</accession>
<name>A0A1E4T5B9_9ASCO</name>
<gene>
    <name evidence="1" type="ORF">CANARDRAFT_119811</name>
</gene>
<reference evidence="2" key="1">
    <citation type="submission" date="2016-04" db="EMBL/GenBank/DDBJ databases">
        <title>Comparative genomics of biotechnologically important yeasts.</title>
        <authorList>
            <consortium name="DOE Joint Genome Institute"/>
            <person name="Riley R."/>
            <person name="Haridas S."/>
            <person name="Wolfe K.H."/>
            <person name="Lopes M.R."/>
            <person name="Hittinger C.T."/>
            <person name="Goker M."/>
            <person name="Salamov A."/>
            <person name="Wisecaver J."/>
            <person name="Long T.M."/>
            <person name="Aerts A.L."/>
            <person name="Barry K."/>
            <person name="Choi C."/>
            <person name="Clum A."/>
            <person name="Coughlan A.Y."/>
            <person name="Deshpande S."/>
            <person name="Douglass A.P."/>
            <person name="Hanson S.J."/>
            <person name="Klenk H.-P."/>
            <person name="Labutti K."/>
            <person name="Lapidus A."/>
            <person name="Lindquist E."/>
            <person name="Lipzen A."/>
            <person name="Meier-Kolthoff J.P."/>
            <person name="Ohm R.A."/>
            <person name="Otillar R.P."/>
            <person name="Pangilinan J."/>
            <person name="Peng Y."/>
            <person name="Rokas A."/>
            <person name="Rosa C.A."/>
            <person name="Scheuner C."/>
            <person name="Sibirny A.A."/>
            <person name="Slot J.C."/>
            <person name="Stielow J.B."/>
            <person name="Sun H."/>
            <person name="Kurtzman C.P."/>
            <person name="Blackwell M."/>
            <person name="Grigoriev I.V."/>
            <person name="Jeffries T.W."/>
        </authorList>
    </citation>
    <scope>NUCLEOTIDE SEQUENCE [LARGE SCALE GENOMIC DNA]</scope>
    <source>
        <strain evidence="2">NRRL YB-2248</strain>
    </source>
</reference>
<organism evidence="1 2">
    <name type="scientific">[Candida] arabinofermentans NRRL YB-2248</name>
    <dbReference type="NCBI Taxonomy" id="983967"/>
    <lineage>
        <taxon>Eukaryota</taxon>
        <taxon>Fungi</taxon>
        <taxon>Dikarya</taxon>
        <taxon>Ascomycota</taxon>
        <taxon>Saccharomycotina</taxon>
        <taxon>Pichiomycetes</taxon>
        <taxon>Pichiales</taxon>
        <taxon>Pichiaceae</taxon>
        <taxon>Ogataea</taxon>
        <taxon>Ogataea/Candida clade</taxon>
    </lineage>
</organism>
<proteinExistence type="predicted"/>
<keyword evidence="2" id="KW-1185">Reference proteome</keyword>
<sequence length="83" mass="9220">MGPSFNKFRGASVLIAIIHIVISMGSVAINTAHSQLILQKEVFQILPIYKGQANFAYNPCLFPEKLAAARCLDHLLRTCYRSV</sequence>
<dbReference type="Proteomes" id="UP000094801">
    <property type="component" value="Unassembled WGS sequence"/>
</dbReference>
<protein>
    <submittedName>
        <fullName evidence="1">Uncharacterized protein</fullName>
    </submittedName>
</protein>
<evidence type="ECO:0000313" key="1">
    <source>
        <dbReference type="EMBL" id="ODV86922.1"/>
    </source>
</evidence>
<dbReference type="EMBL" id="KV453849">
    <property type="protein sequence ID" value="ODV86922.1"/>
    <property type="molecule type" value="Genomic_DNA"/>
</dbReference>
<dbReference type="AlphaFoldDB" id="A0A1E4T5B9"/>